<dbReference type="AlphaFoldDB" id="A0A4S8K833"/>
<dbReference type="Pfam" id="PF13041">
    <property type="entry name" value="PPR_2"/>
    <property type="match status" value="3"/>
</dbReference>
<evidence type="ECO:0000313" key="4">
    <source>
        <dbReference type="Proteomes" id="UP000317650"/>
    </source>
</evidence>
<dbReference type="Gene3D" id="1.25.40.10">
    <property type="entry name" value="Tetratricopeptide repeat domain"/>
    <property type="match status" value="5"/>
</dbReference>
<dbReference type="EMBL" id="PYDT01000002">
    <property type="protein sequence ID" value="THU71099.1"/>
    <property type="molecule type" value="Genomic_DNA"/>
</dbReference>
<reference evidence="3 4" key="1">
    <citation type="journal article" date="2019" name="Nat. Plants">
        <title>Genome sequencing of Musa balbisiana reveals subgenome evolution and function divergence in polyploid bananas.</title>
        <authorList>
            <person name="Yao X."/>
        </authorList>
    </citation>
    <scope>NUCLEOTIDE SEQUENCE [LARGE SCALE GENOMIC DNA]</scope>
    <source>
        <strain evidence="4">cv. DH-PKW</strain>
        <tissue evidence="3">Leaves</tissue>
    </source>
</reference>
<dbReference type="PANTHER" id="PTHR47926:SF373">
    <property type="entry name" value="TETRATRICOPEPTIDE-LIKE HELICAL DOMAIN SUPERFAMILY, DYW DOMAIN-CONTAINING PROTEIN"/>
    <property type="match status" value="1"/>
</dbReference>
<name>A0A4S8K833_MUSBA</name>
<gene>
    <name evidence="3" type="ORF">C4D60_Mb08t31970</name>
</gene>
<dbReference type="FunFam" id="1.25.40.10:FF:000348">
    <property type="entry name" value="Pentatricopeptide repeat-containing protein chloroplastic"/>
    <property type="match status" value="1"/>
</dbReference>
<organism evidence="3 4">
    <name type="scientific">Musa balbisiana</name>
    <name type="common">Banana</name>
    <dbReference type="NCBI Taxonomy" id="52838"/>
    <lineage>
        <taxon>Eukaryota</taxon>
        <taxon>Viridiplantae</taxon>
        <taxon>Streptophyta</taxon>
        <taxon>Embryophyta</taxon>
        <taxon>Tracheophyta</taxon>
        <taxon>Spermatophyta</taxon>
        <taxon>Magnoliopsida</taxon>
        <taxon>Liliopsida</taxon>
        <taxon>Zingiberales</taxon>
        <taxon>Musaceae</taxon>
        <taxon>Musa</taxon>
    </lineage>
</organism>
<dbReference type="InterPro" id="IPR002885">
    <property type="entry name" value="PPR_rpt"/>
</dbReference>
<sequence length="641" mass="71744">MSHDPALRPGRIKSLDHLKQFHAHVIRRTPLDGSHHLAATLLVAHFAGIGAPLPYARLLFDSIPHPDARSFASILRICSRSGAHDDVVSLFRRMSRLAVTPHAPSVFPVLIKSLGPAAACAHSLVLKLGHHRDLFVRNAVMSSYAHHGPVETARRLFDEMPEKAVADWNVMLSGYWKWGRKEEALRTFDLMPERNVVSWTAMVTGLSRLRELEAARRFFDWMPERSVVSWNAMLSGYVQNDRLDEGLRLFDQMVSAGVRPNETSWVSIIAVCSAKGDIRFAESIASTIMERKVPMNCFLKTALIDMYASCGNLVKARMIFDEMEDRNSVSWNAMIAAYAKEGDLNAARELFDSMPAKDVISWNTMISGYSQNGQFGLAMELFRDMTMVKGLVPDEVTMSSLISACGHLGSLEHGRWLVRYMQENQIKLTVSVYNALMFMYSSCGSLEEAKRVFEEMPKRDVSSYNSLISGLAANGDGYEALALMRQMEEGIKPNAVTYLGVLTACSHAGLTEEGCRVFEMIESPTVDHYACKVDLLGRAGRLDEVKKVIDDMPVRPHAGVYGALLHASRIHKRVELGEFAAEELFKLEPEDAANYVLLSNIYASAKKWEFVEKVRRVIRERGVDKVSGCSRIELDGKLHLK</sequence>
<evidence type="ECO:0000313" key="3">
    <source>
        <dbReference type="EMBL" id="THU71099.1"/>
    </source>
</evidence>
<keyword evidence="1" id="KW-0677">Repeat</keyword>
<dbReference type="Pfam" id="PF20431">
    <property type="entry name" value="E_motif"/>
    <property type="match status" value="1"/>
</dbReference>
<feature type="repeat" description="PPR" evidence="2">
    <location>
        <begin position="429"/>
        <end position="463"/>
    </location>
</feature>
<feature type="repeat" description="PPR" evidence="2">
    <location>
        <begin position="133"/>
        <end position="163"/>
    </location>
</feature>
<dbReference type="Proteomes" id="UP000317650">
    <property type="component" value="Chromosome 8"/>
</dbReference>
<dbReference type="FunFam" id="1.25.40.10:FF:000158">
    <property type="entry name" value="pentatricopeptide repeat-containing protein At2g33680"/>
    <property type="match status" value="1"/>
</dbReference>
<dbReference type="NCBIfam" id="TIGR00756">
    <property type="entry name" value="PPR"/>
    <property type="match status" value="8"/>
</dbReference>
<dbReference type="InterPro" id="IPR011990">
    <property type="entry name" value="TPR-like_helical_dom_sf"/>
</dbReference>
<dbReference type="SUPFAM" id="SSF48452">
    <property type="entry name" value="TPR-like"/>
    <property type="match status" value="1"/>
</dbReference>
<dbReference type="PROSITE" id="PS51375">
    <property type="entry name" value="PPR"/>
    <property type="match status" value="7"/>
</dbReference>
<dbReference type="GO" id="GO:0009451">
    <property type="term" value="P:RNA modification"/>
    <property type="evidence" value="ECO:0007669"/>
    <property type="project" value="InterPro"/>
</dbReference>
<evidence type="ECO:0000256" key="2">
    <source>
        <dbReference type="PROSITE-ProRule" id="PRU00708"/>
    </source>
</evidence>
<keyword evidence="4" id="KW-1185">Reference proteome</keyword>
<feature type="repeat" description="PPR" evidence="2">
    <location>
        <begin position="164"/>
        <end position="198"/>
    </location>
</feature>
<dbReference type="PANTHER" id="PTHR47926">
    <property type="entry name" value="PENTATRICOPEPTIDE REPEAT-CONTAINING PROTEIN"/>
    <property type="match status" value="1"/>
</dbReference>
<dbReference type="Pfam" id="PF01535">
    <property type="entry name" value="PPR"/>
    <property type="match status" value="5"/>
</dbReference>
<proteinExistence type="predicted"/>
<dbReference type="InterPro" id="IPR046960">
    <property type="entry name" value="PPR_At4g14850-like_plant"/>
</dbReference>
<feature type="repeat" description="PPR" evidence="2">
    <location>
        <begin position="226"/>
        <end position="260"/>
    </location>
</feature>
<feature type="repeat" description="PPR" evidence="2">
    <location>
        <begin position="394"/>
        <end position="428"/>
    </location>
</feature>
<feature type="repeat" description="PPR" evidence="2">
    <location>
        <begin position="67"/>
        <end position="101"/>
    </location>
</feature>
<dbReference type="STRING" id="52838.A0A4S8K833"/>
<feature type="repeat" description="PPR" evidence="2">
    <location>
        <begin position="327"/>
        <end position="361"/>
    </location>
</feature>
<comment type="caution">
    <text evidence="3">The sequence shown here is derived from an EMBL/GenBank/DDBJ whole genome shotgun (WGS) entry which is preliminary data.</text>
</comment>
<accession>A0A4S8K833</accession>
<protein>
    <recommendedName>
        <fullName evidence="5">Pentacotripeptide-repeat region of PRORP domain-containing protein</fullName>
    </recommendedName>
</protein>
<dbReference type="GO" id="GO:0099402">
    <property type="term" value="P:plant organ development"/>
    <property type="evidence" value="ECO:0007669"/>
    <property type="project" value="UniProtKB-ARBA"/>
</dbReference>
<evidence type="ECO:0000256" key="1">
    <source>
        <dbReference type="ARBA" id="ARBA00022737"/>
    </source>
</evidence>
<dbReference type="GO" id="GO:0003723">
    <property type="term" value="F:RNA binding"/>
    <property type="evidence" value="ECO:0007669"/>
    <property type="project" value="InterPro"/>
</dbReference>
<evidence type="ECO:0008006" key="5">
    <source>
        <dbReference type="Google" id="ProtNLM"/>
    </source>
</evidence>
<dbReference type="InterPro" id="IPR046848">
    <property type="entry name" value="E_motif"/>
</dbReference>